<keyword evidence="2 5" id="KW-0812">Transmembrane</keyword>
<dbReference type="AlphaFoldDB" id="A0A172ZCW5"/>
<keyword evidence="3 5" id="KW-1133">Transmembrane helix</keyword>
<accession>A0A172ZCW5</accession>
<dbReference type="InterPro" id="IPR007016">
    <property type="entry name" value="O-antigen_ligase-rel_domated"/>
</dbReference>
<evidence type="ECO:0000259" key="6">
    <source>
        <dbReference type="Pfam" id="PF04932"/>
    </source>
</evidence>
<keyword evidence="8" id="KW-1185">Reference proteome</keyword>
<dbReference type="Pfam" id="PF04932">
    <property type="entry name" value="Wzy_C"/>
    <property type="match status" value="1"/>
</dbReference>
<evidence type="ECO:0000256" key="2">
    <source>
        <dbReference type="ARBA" id="ARBA00022692"/>
    </source>
</evidence>
<evidence type="ECO:0000313" key="7">
    <source>
        <dbReference type="EMBL" id="ANF95458.1"/>
    </source>
</evidence>
<evidence type="ECO:0000256" key="3">
    <source>
        <dbReference type="ARBA" id="ARBA00022989"/>
    </source>
</evidence>
<feature type="domain" description="O-antigen ligase-related" evidence="6">
    <location>
        <begin position="206"/>
        <end position="334"/>
    </location>
</feature>
<dbReference type="GO" id="GO:0016020">
    <property type="term" value="C:membrane"/>
    <property type="evidence" value="ECO:0007669"/>
    <property type="project" value="UniProtKB-SubCell"/>
</dbReference>
<sequence length="419" mass="47998">MTLNPYTLSNPNDITVKSKFLTFLTVMLIVITSGSVLFGKLLYSEFIMILFAIALVFYFPKRIEPKQFLILLLIVIFLLFNMLMYQNNLNGYIGLILKMAAVFMVLNRIDLRQAAKSYQWLIVALALLGMPFYLAGVLDAALVRQLVPPTPVWGGAYRITPFHVYGLWNMTRNQGIFWEPGAYQVFLNLGIFLMLFTNRKVPKWKLLILTATLLTTMSTSGYMICALIYLAYVIRNGKREQMARMVMSLIVFIPLALFIVQSGVITDKFQDDNASFNRRSLDTTSNLQLLVEKPLVGWGFQNNEVLMERYGIPDSSNSLLTFGYQFGLPLLLILMIYYFFQLLRPIGGVFQTLLIFIGLVIVFSTENMLFQPVFIVLMFLDTSRMRLNEKIESGEIRGNEVSRIRRPLRQHPVTAKEGI</sequence>
<dbReference type="InterPro" id="IPR051533">
    <property type="entry name" value="WaaL-like"/>
</dbReference>
<feature type="transmembrane region" description="Helical" evidence="5">
    <location>
        <begin position="67"/>
        <end position="85"/>
    </location>
</feature>
<dbReference type="OrthoDB" id="2514218at2"/>
<dbReference type="PANTHER" id="PTHR37422">
    <property type="entry name" value="TEICHURONIC ACID BIOSYNTHESIS PROTEIN TUAE"/>
    <property type="match status" value="1"/>
</dbReference>
<feature type="transmembrane region" description="Helical" evidence="5">
    <location>
        <begin position="242"/>
        <end position="260"/>
    </location>
</feature>
<name>A0A172ZCW5_9BACL</name>
<comment type="subcellular location">
    <subcellularLocation>
        <location evidence="1">Membrane</location>
        <topology evidence="1">Multi-pass membrane protein</topology>
    </subcellularLocation>
</comment>
<feature type="transmembrane region" description="Helical" evidence="5">
    <location>
        <begin position="43"/>
        <end position="60"/>
    </location>
</feature>
<dbReference type="RefSeq" id="WP_060532406.1">
    <property type="nucleotide sequence ID" value="NZ_CP013023.1"/>
</dbReference>
<evidence type="ECO:0000313" key="8">
    <source>
        <dbReference type="Proteomes" id="UP000078148"/>
    </source>
</evidence>
<feature type="transmembrane region" description="Helical" evidence="5">
    <location>
        <begin position="20"/>
        <end position="37"/>
    </location>
</feature>
<dbReference type="KEGG" id="pbv:AR543_05145"/>
<dbReference type="STRING" id="1616788.AR543_05145"/>
<keyword evidence="4 5" id="KW-0472">Membrane</keyword>
<evidence type="ECO:0000256" key="1">
    <source>
        <dbReference type="ARBA" id="ARBA00004141"/>
    </source>
</evidence>
<proteinExistence type="predicted"/>
<reference evidence="8" key="1">
    <citation type="submission" date="2015-10" db="EMBL/GenBank/DDBJ databases">
        <title>Genome of Paenibacillus bovis sp. nov.</title>
        <authorList>
            <person name="Wu Z."/>
            <person name="Gao C."/>
            <person name="Liu Z."/>
            <person name="Zheng H."/>
        </authorList>
    </citation>
    <scope>NUCLEOTIDE SEQUENCE [LARGE SCALE GENOMIC DNA]</scope>
    <source>
        <strain evidence="8">BD3526</strain>
    </source>
</reference>
<organism evidence="7 8">
    <name type="scientific">Paenibacillus bovis</name>
    <dbReference type="NCBI Taxonomy" id="1616788"/>
    <lineage>
        <taxon>Bacteria</taxon>
        <taxon>Bacillati</taxon>
        <taxon>Bacillota</taxon>
        <taxon>Bacilli</taxon>
        <taxon>Bacillales</taxon>
        <taxon>Paenibacillaceae</taxon>
        <taxon>Paenibacillus</taxon>
    </lineage>
</organism>
<dbReference type="Proteomes" id="UP000078148">
    <property type="component" value="Chromosome"/>
</dbReference>
<feature type="transmembrane region" description="Helical" evidence="5">
    <location>
        <begin position="319"/>
        <end position="340"/>
    </location>
</feature>
<feature type="transmembrane region" description="Helical" evidence="5">
    <location>
        <begin position="208"/>
        <end position="230"/>
    </location>
</feature>
<dbReference type="PANTHER" id="PTHR37422:SF13">
    <property type="entry name" value="LIPOPOLYSACCHARIDE BIOSYNTHESIS PROTEIN PA4999-RELATED"/>
    <property type="match status" value="1"/>
</dbReference>
<dbReference type="EMBL" id="CP013023">
    <property type="protein sequence ID" value="ANF95458.1"/>
    <property type="molecule type" value="Genomic_DNA"/>
</dbReference>
<feature type="transmembrane region" description="Helical" evidence="5">
    <location>
        <begin position="352"/>
        <end position="380"/>
    </location>
</feature>
<feature type="transmembrane region" description="Helical" evidence="5">
    <location>
        <begin position="176"/>
        <end position="196"/>
    </location>
</feature>
<reference evidence="7 8" key="2">
    <citation type="journal article" date="2016" name="Int. J. Syst. Evol. Microbiol.">
        <title>Paenibacillus bovis sp. nov., isolated from raw yak (Bos grunniens) milk.</title>
        <authorList>
            <person name="Gao C."/>
            <person name="Han J."/>
            <person name="Liu Z."/>
            <person name="Xu X."/>
            <person name="Hang F."/>
            <person name="Wu Z."/>
        </authorList>
    </citation>
    <scope>NUCLEOTIDE SEQUENCE [LARGE SCALE GENOMIC DNA]</scope>
    <source>
        <strain evidence="7 8">BD3526</strain>
    </source>
</reference>
<protein>
    <recommendedName>
        <fullName evidence="6">O-antigen ligase-related domain-containing protein</fullName>
    </recommendedName>
</protein>
<evidence type="ECO:0000256" key="5">
    <source>
        <dbReference type="SAM" id="Phobius"/>
    </source>
</evidence>
<feature type="transmembrane region" description="Helical" evidence="5">
    <location>
        <begin position="91"/>
        <end position="109"/>
    </location>
</feature>
<gene>
    <name evidence="7" type="ORF">AR543_05145</name>
</gene>
<evidence type="ECO:0000256" key="4">
    <source>
        <dbReference type="ARBA" id="ARBA00023136"/>
    </source>
</evidence>
<feature type="transmembrane region" description="Helical" evidence="5">
    <location>
        <begin position="121"/>
        <end position="143"/>
    </location>
</feature>